<dbReference type="SUPFAM" id="SSF141868">
    <property type="entry name" value="EAL domain-like"/>
    <property type="match status" value="1"/>
</dbReference>
<dbReference type="PROSITE" id="PS50883">
    <property type="entry name" value="EAL"/>
    <property type="match status" value="1"/>
</dbReference>
<dbReference type="Pfam" id="PF00563">
    <property type="entry name" value="EAL"/>
    <property type="match status" value="1"/>
</dbReference>
<dbReference type="CDD" id="cd01948">
    <property type="entry name" value="EAL"/>
    <property type="match status" value="1"/>
</dbReference>
<accession>A0ABS5PTU5</accession>
<keyword evidence="1" id="KW-0175">Coiled coil</keyword>
<dbReference type="Gene3D" id="3.20.20.450">
    <property type="entry name" value="EAL domain"/>
    <property type="match status" value="1"/>
</dbReference>
<organism evidence="5 6">
    <name type="scientific">Fusibacter paucivorans</name>
    <dbReference type="NCBI Taxonomy" id="76009"/>
    <lineage>
        <taxon>Bacteria</taxon>
        <taxon>Bacillati</taxon>
        <taxon>Bacillota</taxon>
        <taxon>Clostridia</taxon>
        <taxon>Eubacteriales</taxon>
        <taxon>Eubacteriales Family XII. Incertae Sedis</taxon>
        <taxon>Fusibacter</taxon>
    </lineage>
</organism>
<reference evidence="5 6" key="1">
    <citation type="submission" date="2021-05" db="EMBL/GenBank/DDBJ databases">
        <title>Fusibacter ferrireducens sp. nov., an anaerobic, sulfur- and Fe-reducing bacterium isolated from the mangrove sediment.</title>
        <authorList>
            <person name="Qiu D."/>
        </authorList>
    </citation>
    <scope>NUCLEOTIDE SEQUENCE [LARGE SCALE GENOMIC DNA]</scope>
    <source>
        <strain evidence="5 6">DSM 12116</strain>
    </source>
</reference>
<proteinExistence type="predicted"/>
<dbReference type="SMART" id="SM00052">
    <property type="entry name" value="EAL"/>
    <property type="match status" value="1"/>
</dbReference>
<dbReference type="InterPro" id="IPR035919">
    <property type="entry name" value="EAL_sf"/>
</dbReference>
<keyword evidence="6" id="KW-1185">Reference proteome</keyword>
<name>A0ABS5PTU5_9FIRM</name>
<evidence type="ECO:0000259" key="4">
    <source>
        <dbReference type="PROSITE" id="PS50887"/>
    </source>
</evidence>
<dbReference type="PANTHER" id="PTHR44757">
    <property type="entry name" value="DIGUANYLATE CYCLASE DGCP"/>
    <property type="match status" value="1"/>
</dbReference>
<dbReference type="InterPro" id="IPR052155">
    <property type="entry name" value="Biofilm_reg_signaling"/>
</dbReference>
<feature type="transmembrane region" description="Helical" evidence="2">
    <location>
        <begin position="353"/>
        <end position="378"/>
    </location>
</feature>
<feature type="domain" description="EAL" evidence="3">
    <location>
        <begin position="613"/>
        <end position="862"/>
    </location>
</feature>
<dbReference type="CDD" id="cd01949">
    <property type="entry name" value="GGDEF"/>
    <property type="match status" value="1"/>
</dbReference>
<feature type="domain" description="GGDEF" evidence="4">
    <location>
        <begin position="471"/>
        <end position="604"/>
    </location>
</feature>
<feature type="coiled-coil region" evidence="1">
    <location>
        <begin position="378"/>
        <end position="419"/>
    </location>
</feature>
<dbReference type="EMBL" id="JAHBCL010000047">
    <property type="protein sequence ID" value="MBS7528600.1"/>
    <property type="molecule type" value="Genomic_DNA"/>
</dbReference>
<keyword evidence="2" id="KW-0812">Transmembrane</keyword>
<dbReference type="PANTHER" id="PTHR44757:SF2">
    <property type="entry name" value="BIOFILM ARCHITECTURE MAINTENANCE PROTEIN MBAA"/>
    <property type="match status" value="1"/>
</dbReference>
<dbReference type="InterPro" id="IPR043128">
    <property type="entry name" value="Rev_trsase/Diguanyl_cyclase"/>
</dbReference>
<evidence type="ECO:0000313" key="5">
    <source>
        <dbReference type="EMBL" id="MBS7528600.1"/>
    </source>
</evidence>
<dbReference type="InterPro" id="IPR000160">
    <property type="entry name" value="GGDEF_dom"/>
</dbReference>
<dbReference type="InterPro" id="IPR029787">
    <property type="entry name" value="Nucleotide_cyclase"/>
</dbReference>
<dbReference type="Proteomes" id="UP000746471">
    <property type="component" value="Unassembled WGS sequence"/>
</dbReference>
<evidence type="ECO:0000313" key="6">
    <source>
        <dbReference type="Proteomes" id="UP000746471"/>
    </source>
</evidence>
<dbReference type="RefSeq" id="WP_213238457.1">
    <property type="nucleotide sequence ID" value="NZ_JAHBCL010000047.1"/>
</dbReference>
<dbReference type="Gene3D" id="3.40.50.2300">
    <property type="match status" value="2"/>
</dbReference>
<protein>
    <submittedName>
        <fullName evidence="5">EAL domain-containing protein</fullName>
    </submittedName>
</protein>
<evidence type="ECO:0000259" key="3">
    <source>
        <dbReference type="PROSITE" id="PS50883"/>
    </source>
</evidence>
<dbReference type="Pfam" id="PF00990">
    <property type="entry name" value="GGDEF"/>
    <property type="match status" value="1"/>
</dbReference>
<evidence type="ECO:0000256" key="1">
    <source>
        <dbReference type="SAM" id="Coils"/>
    </source>
</evidence>
<dbReference type="SUPFAM" id="SSF55073">
    <property type="entry name" value="Nucleotide cyclase"/>
    <property type="match status" value="1"/>
</dbReference>
<dbReference type="SMART" id="SM00267">
    <property type="entry name" value="GGDEF"/>
    <property type="match status" value="1"/>
</dbReference>
<dbReference type="PROSITE" id="PS50887">
    <property type="entry name" value="GGDEF"/>
    <property type="match status" value="1"/>
</dbReference>
<dbReference type="NCBIfam" id="TIGR00254">
    <property type="entry name" value="GGDEF"/>
    <property type="match status" value="1"/>
</dbReference>
<keyword evidence="2" id="KW-1133">Transmembrane helix</keyword>
<keyword evidence="2" id="KW-0472">Membrane</keyword>
<dbReference type="Gene3D" id="3.30.70.270">
    <property type="match status" value="1"/>
</dbReference>
<evidence type="ECO:0000256" key="2">
    <source>
        <dbReference type="SAM" id="Phobius"/>
    </source>
</evidence>
<dbReference type="InterPro" id="IPR001633">
    <property type="entry name" value="EAL_dom"/>
</dbReference>
<comment type="caution">
    <text evidence="5">The sequence shown here is derived from an EMBL/GenBank/DDBJ whole genome shotgun (WGS) entry which is preliminary data.</text>
</comment>
<gene>
    <name evidence="5" type="ORF">KHM83_18180</name>
</gene>
<sequence>MSLSYLRHLIRMKRCVLSMTVLFVVFMSLQMGAAFANHKHTILFISSYNSRFPTFFLQIEGLKHNLPKDSFIIDLEFMDAKRFNDSDNENSFYKRLAYKLNKDNPYDLVIVSDDNALRFALAHQSELFSDIPIVFLGVNDHDLVVSMRDNPMVTGVFEHASIDRTITLATELMPEATDLYAIVDDTLSGQGDLAVYNSLSSLFPSLTFHTIDLRQMTFEMLSNRLEVLKPTDIVILLSAYDDSSGKTISFDDIMEIMNAHAAVPIFHLYEHGVGDGLIGGCIISHMAQGEAAGVIANDLLTKELTPADIPVLMESPNTYMLDYEIVKNHDLSTDSLPEDIIWLNRVESFWETYFNLIVTITCIFMALLFFLSYLLYYIKKAKDIENHLQERSEELKDLYEELSASEEELRVQNEELMVTQSQLKKQRSELIRKQKLIEDYAYYDFLTHLPNRYSLKMDIHKLLERQSPTGIKGAIFFIDFDNFKYVNDNFGHSYGDALLIEISKRLEKQLLDNGKVYRLGGDEFVAMVDSSCDYETIDFIAKRLVDSFQTPMTIHDNAFLVTFSMGIAMIPIHGSDFDSLIGAADLAMYEAKNAGKNGYKFFDESASAQPAQRNALKRELNHAIAENEMTLNFQPIYTREGAKIRFAEAMLRWHSSTGFVPPQKFLPIVHELGVMSLLTKYVFSEVLDLSTILNSSEKVTYVNINISNDEILSSILIAEVEQLLSKSHVDPQLICLEVSEALIESNFDMVQKQITALSRLGFRIIIDNFGAEYLSLNYLKKLPIDFVKMDITMFSDLSANEKMLSSLINILRELNILIIIKNVESEVHLSYLNTFDYDYIQGHYFSYPVGRDRLIKMVLDEEIKIYHPQSH</sequence>